<organism evidence="1 2">
    <name type="scientific">Thermobifida halotolerans</name>
    <dbReference type="NCBI Taxonomy" id="483545"/>
    <lineage>
        <taxon>Bacteria</taxon>
        <taxon>Bacillati</taxon>
        <taxon>Actinomycetota</taxon>
        <taxon>Actinomycetes</taxon>
        <taxon>Streptosporangiales</taxon>
        <taxon>Nocardiopsidaceae</taxon>
        <taxon>Thermobifida</taxon>
    </lineage>
</organism>
<dbReference type="InterPro" id="IPR027417">
    <property type="entry name" value="P-loop_NTPase"/>
</dbReference>
<dbReference type="Gene3D" id="3.40.50.300">
    <property type="entry name" value="P-loop containing nucleotide triphosphate hydrolases"/>
    <property type="match status" value="1"/>
</dbReference>
<dbReference type="AlphaFoldDB" id="A0A399G984"/>
<evidence type="ECO:0000313" key="2">
    <source>
        <dbReference type="Proteomes" id="UP000265719"/>
    </source>
</evidence>
<dbReference type="SUPFAM" id="SSF52540">
    <property type="entry name" value="P-loop containing nucleoside triphosphate hydrolases"/>
    <property type="match status" value="1"/>
</dbReference>
<gene>
    <name evidence="1" type="ORF">NI17_004270</name>
</gene>
<dbReference type="OrthoDB" id="3337911at2"/>
<accession>A0A399G984</accession>
<name>A0A399G984_9ACTN</name>
<reference evidence="1" key="1">
    <citation type="submission" date="2020-10" db="EMBL/GenBank/DDBJ databases">
        <title>De novo genome project of the cellulose decomposer Thermobifida halotolerans type strain.</title>
        <authorList>
            <person name="Nagy I."/>
            <person name="Horvath B."/>
            <person name="Kukolya J."/>
            <person name="Nagy I."/>
            <person name="Orsini M."/>
        </authorList>
    </citation>
    <scope>NUCLEOTIDE SEQUENCE</scope>
    <source>
        <strain evidence="1">DSM 44931</strain>
    </source>
</reference>
<dbReference type="Pfam" id="PF13469">
    <property type="entry name" value="Sulfotransfer_3"/>
    <property type="match status" value="1"/>
</dbReference>
<keyword evidence="2" id="KW-1185">Reference proteome</keyword>
<dbReference type="Proteomes" id="UP000265719">
    <property type="component" value="Chromosome"/>
</dbReference>
<dbReference type="RefSeq" id="WP_068689221.1">
    <property type="nucleotide sequence ID" value="NZ_CP063196.1"/>
</dbReference>
<proteinExistence type="predicted"/>
<protein>
    <submittedName>
        <fullName evidence="1">Sulfotransferase</fullName>
    </submittedName>
</protein>
<evidence type="ECO:0000313" key="1">
    <source>
        <dbReference type="EMBL" id="UOE20453.1"/>
    </source>
</evidence>
<dbReference type="EMBL" id="CP063196">
    <property type="protein sequence ID" value="UOE20453.1"/>
    <property type="molecule type" value="Genomic_DNA"/>
</dbReference>
<sequence>MKQPPHILVVNGTKIRRPVFVLGAPHSGVGLVARALRRVPGFHIGGGHPSVLDAVHAVARQPSMVHTKESGTAVLLRDALAESWVLTPATCPRCRGVSVPIREAVEPCRHAAEAVRYGDAGPDLLYSATALARAFGDAAFVQVIRDGRDVVADMLDDEDQLAWFKPGMANLDEEFPHPFFGVETEEERENYPNLSLAGKCALRWRSAVRLSARLRAELSGEQLMTLRYEEIPGTEIETAKRLSEFVGARVSSVELVSTGDDGTGSWRSRLDSQQRADVLSTARPELSRLGYL</sequence>
<dbReference type="KEGG" id="thao:NI17_004270"/>